<dbReference type="PANTHER" id="PTHR35332:SF2">
    <property type="entry name" value="REGULATION OF ENOLASE PROTEIN 1"/>
    <property type="match status" value="1"/>
</dbReference>
<protein>
    <submittedName>
        <fullName evidence="1">DUF1349 domain-containing protein</fullName>
    </submittedName>
    <submittedName>
        <fullName evidence="2">Uncharacterized conserved protein</fullName>
    </submittedName>
</protein>
<keyword evidence="4" id="KW-1185">Reference proteome</keyword>
<dbReference type="InterPro" id="IPR013320">
    <property type="entry name" value="ConA-like_dom_sf"/>
</dbReference>
<dbReference type="PANTHER" id="PTHR35332">
    <property type="entry name" value="REGULATION OF ENOLASE PROTEIN 1"/>
    <property type="match status" value="1"/>
</dbReference>
<evidence type="ECO:0000313" key="3">
    <source>
        <dbReference type="Proteomes" id="UP000250443"/>
    </source>
</evidence>
<dbReference type="Proteomes" id="UP000250443">
    <property type="component" value="Unassembled WGS sequence"/>
</dbReference>
<dbReference type="Gene3D" id="2.60.120.200">
    <property type="match status" value="1"/>
</dbReference>
<dbReference type="EMBL" id="UAUF01000015">
    <property type="protein sequence ID" value="SPZ16580.1"/>
    <property type="molecule type" value="Genomic_DNA"/>
</dbReference>
<reference evidence="2 3" key="1">
    <citation type="submission" date="2018-06" db="EMBL/GenBank/DDBJ databases">
        <authorList>
            <consortium name="Pathogen Informatics"/>
            <person name="Doyle S."/>
        </authorList>
    </citation>
    <scope>NUCLEOTIDE SEQUENCE [LARGE SCALE GENOMIC DNA]</scope>
    <source>
        <strain evidence="2 3">NCTC11842</strain>
    </source>
</reference>
<gene>
    <name evidence="1" type="ORF">IRZ65_23710</name>
    <name evidence="2" type="ORF">NCTC11842_05613</name>
</gene>
<dbReference type="EMBL" id="JADMCD010000020">
    <property type="protein sequence ID" value="MBF8643670.1"/>
    <property type="molecule type" value="Genomic_DNA"/>
</dbReference>
<evidence type="ECO:0000313" key="2">
    <source>
        <dbReference type="EMBL" id="SPZ16580.1"/>
    </source>
</evidence>
<evidence type="ECO:0000313" key="1">
    <source>
        <dbReference type="EMBL" id="MBF8643670.1"/>
    </source>
</evidence>
<dbReference type="AlphaFoldDB" id="A0A2X2FCR0"/>
<dbReference type="Proteomes" id="UP000626180">
    <property type="component" value="Unassembled WGS sequence"/>
</dbReference>
<accession>A0A2X2FCR0</accession>
<dbReference type="PIRSF" id="PIRSF022704">
    <property type="entry name" value="UCP022704"/>
    <property type="match status" value="1"/>
</dbReference>
<evidence type="ECO:0000313" key="4">
    <source>
        <dbReference type="Proteomes" id="UP000626180"/>
    </source>
</evidence>
<proteinExistence type="predicted"/>
<sequence>MWNHCKWLNEPSRWAFENDHLRVITDARTDFWRETYYGFIRDTGHWFHVAAGADFTAMVKIEGRFSELYDQAGLMIRLNNTTWCKAGVEVSDGQRLIGSVLTLGHSDWAVGALPGEPDTFWLRATLKDNALRIQYSLDGKEWPLLRLAYFPGSSAVEVGPFCCTPERAGLEIVFSDFTVGPALDKPLHDLS</sequence>
<reference evidence="1 4" key="2">
    <citation type="submission" date="2020-10" db="EMBL/GenBank/DDBJ databases">
        <title>Genome sequences of Pseudomonas isolates.</title>
        <authorList>
            <person name="Wessels L."/>
            <person name="Reich F."/>
            <person name="Hammerl J."/>
        </authorList>
    </citation>
    <scope>NUCLEOTIDE SEQUENCE [LARGE SCALE GENOMIC DNA]</scope>
    <source>
        <strain evidence="1 4">20-MO00624-0</strain>
    </source>
</reference>
<organism evidence="2 3">
    <name type="scientific">Pseudomonas luteola</name>
    <dbReference type="NCBI Taxonomy" id="47886"/>
    <lineage>
        <taxon>Bacteria</taxon>
        <taxon>Pseudomonadati</taxon>
        <taxon>Pseudomonadota</taxon>
        <taxon>Gammaproteobacteria</taxon>
        <taxon>Pseudomonadales</taxon>
        <taxon>Pseudomonadaceae</taxon>
        <taxon>Pseudomonas</taxon>
    </lineage>
</organism>
<dbReference type="InterPro" id="IPR015987">
    <property type="entry name" value="UCP022704"/>
</dbReference>
<dbReference type="InterPro" id="IPR009784">
    <property type="entry name" value="DUF1349"/>
</dbReference>
<name>A0A2X2FCR0_PSELU</name>
<dbReference type="Pfam" id="PF07081">
    <property type="entry name" value="DUF1349"/>
    <property type="match status" value="1"/>
</dbReference>
<dbReference type="RefSeq" id="WP_010798814.1">
    <property type="nucleotide sequence ID" value="NZ_FQYS01000015.1"/>
</dbReference>
<dbReference type="SUPFAM" id="SSF49899">
    <property type="entry name" value="Concanavalin A-like lectins/glucanases"/>
    <property type="match status" value="1"/>
</dbReference>